<evidence type="ECO:0000313" key="1">
    <source>
        <dbReference type="EMBL" id="OGY41139.1"/>
    </source>
</evidence>
<sequence>MWSAIPKIIFACSKEKVSVDYYGGDYQPSVINSKLTRPIELVHLVELEGESLAIVRAWEKLP</sequence>
<evidence type="ECO:0000313" key="2">
    <source>
        <dbReference type="Proteomes" id="UP000176260"/>
    </source>
</evidence>
<comment type="caution">
    <text evidence="1">The sequence shown here is derived from an EMBL/GenBank/DDBJ whole genome shotgun (WGS) entry which is preliminary data.</text>
</comment>
<proteinExistence type="predicted"/>
<reference evidence="1 2" key="1">
    <citation type="journal article" date="2016" name="Nat. Commun.">
        <title>Thousands of microbial genomes shed light on interconnected biogeochemical processes in an aquifer system.</title>
        <authorList>
            <person name="Anantharaman K."/>
            <person name="Brown C.T."/>
            <person name="Hug L.A."/>
            <person name="Sharon I."/>
            <person name="Castelle C.J."/>
            <person name="Probst A.J."/>
            <person name="Thomas B.C."/>
            <person name="Singh A."/>
            <person name="Wilkins M.J."/>
            <person name="Karaoz U."/>
            <person name="Brodie E.L."/>
            <person name="Williams K.H."/>
            <person name="Hubbard S.S."/>
            <person name="Banfield J.F."/>
        </authorList>
    </citation>
    <scope>NUCLEOTIDE SEQUENCE [LARGE SCALE GENOMIC DNA]</scope>
</reference>
<accession>A0A1G1XM79</accession>
<protein>
    <submittedName>
        <fullName evidence="1">Uncharacterized protein</fullName>
    </submittedName>
</protein>
<gene>
    <name evidence="1" type="ORF">A2Y67_00875</name>
</gene>
<name>A0A1G1XM79_9BACT</name>
<dbReference type="AlphaFoldDB" id="A0A1G1XM79"/>
<dbReference type="Proteomes" id="UP000176260">
    <property type="component" value="Unassembled WGS sequence"/>
</dbReference>
<dbReference type="EMBL" id="MHIA01000033">
    <property type="protein sequence ID" value="OGY41139.1"/>
    <property type="molecule type" value="Genomic_DNA"/>
</dbReference>
<organism evidence="1 2">
    <name type="scientific">Candidatus Buchananbacteria bacterium RBG_13_39_9</name>
    <dbReference type="NCBI Taxonomy" id="1797531"/>
    <lineage>
        <taxon>Bacteria</taxon>
        <taxon>Candidatus Buchananiibacteriota</taxon>
    </lineage>
</organism>